<dbReference type="Proteomes" id="UP000287033">
    <property type="component" value="Unassembled WGS sequence"/>
</dbReference>
<gene>
    <name evidence="1" type="ORF">chiPu_0030656</name>
</gene>
<evidence type="ECO:0000313" key="1">
    <source>
        <dbReference type="EMBL" id="GCC46288.1"/>
    </source>
</evidence>
<comment type="caution">
    <text evidence="1">The sequence shown here is derived from an EMBL/GenBank/DDBJ whole genome shotgun (WGS) entry which is preliminary data.</text>
</comment>
<name>A0A401TUJ1_CHIPU</name>
<evidence type="ECO:0000313" key="2">
    <source>
        <dbReference type="Proteomes" id="UP000287033"/>
    </source>
</evidence>
<protein>
    <submittedName>
        <fullName evidence="1">Uncharacterized protein</fullName>
    </submittedName>
</protein>
<accession>A0A401TUJ1</accession>
<feature type="non-terminal residue" evidence="1">
    <location>
        <position position="1"/>
    </location>
</feature>
<proteinExistence type="predicted"/>
<dbReference type="EMBL" id="BEZZ01189368">
    <property type="protein sequence ID" value="GCC46288.1"/>
    <property type="molecule type" value="Genomic_DNA"/>
</dbReference>
<dbReference type="AlphaFoldDB" id="A0A401TUJ1"/>
<keyword evidence="2" id="KW-1185">Reference proteome</keyword>
<organism evidence="1 2">
    <name type="scientific">Chiloscyllium punctatum</name>
    <name type="common">Brownbanded bambooshark</name>
    <name type="synonym">Hemiscyllium punctatum</name>
    <dbReference type="NCBI Taxonomy" id="137246"/>
    <lineage>
        <taxon>Eukaryota</taxon>
        <taxon>Metazoa</taxon>
        <taxon>Chordata</taxon>
        <taxon>Craniata</taxon>
        <taxon>Vertebrata</taxon>
        <taxon>Chondrichthyes</taxon>
        <taxon>Elasmobranchii</taxon>
        <taxon>Galeomorphii</taxon>
        <taxon>Galeoidea</taxon>
        <taxon>Orectolobiformes</taxon>
        <taxon>Hemiscylliidae</taxon>
        <taxon>Chiloscyllium</taxon>
    </lineage>
</organism>
<reference evidence="1 2" key="1">
    <citation type="journal article" date="2018" name="Nat. Ecol. Evol.">
        <title>Shark genomes provide insights into elasmobranch evolution and the origin of vertebrates.</title>
        <authorList>
            <person name="Hara Y"/>
            <person name="Yamaguchi K"/>
            <person name="Onimaru K"/>
            <person name="Kadota M"/>
            <person name="Koyanagi M"/>
            <person name="Keeley SD"/>
            <person name="Tatsumi K"/>
            <person name="Tanaka K"/>
            <person name="Motone F"/>
            <person name="Kageyama Y"/>
            <person name="Nozu R"/>
            <person name="Adachi N"/>
            <person name="Nishimura O"/>
            <person name="Nakagawa R"/>
            <person name="Tanegashima C"/>
            <person name="Kiyatake I"/>
            <person name="Matsumoto R"/>
            <person name="Murakumo K"/>
            <person name="Nishida K"/>
            <person name="Terakita A"/>
            <person name="Kuratani S"/>
            <person name="Sato K"/>
            <person name="Hyodo S Kuraku.S."/>
        </authorList>
    </citation>
    <scope>NUCLEOTIDE SEQUENCE [LARGE SCALE GENOMIC DNA]</scope>
</reference>
<sequence length="140" mass="15551">QSIPERIKRCDHVRTCVCQRLHVRPLGDDAIRALAGLYHVRVFEAGPANVLVGVDEILITPGLHPEAYRVECSHDVALPCAVANGRLAKRDHRYFGAPRKLRPALNLDVRLGVTRRPLSGQIAWPLSSPKQTSRIDEHAS</sequence>